<dbReference type="EMBL" id="GBRH01265856">
    <property type="protein sequence ID" value="JAD32039.1"/>
    <property type="molecule type" value="Transcribed_RNA"/>
</dbReference>
<accession>A0A0A8YY29</accession>
<dbReference type="AlphaFoldDB" id="A0A0A8YY29"/>
<organism evidence="1">
    <name type="scientific">Arundo donax</name>
    <name type="common">Giant reed</name>
    <name type="synonym">Donax arundinaceus</name>
    <dbReference type="NCBI Taxonomy" id="35708"/>
    <lineage>
        <taxon>Eukaryota</taxon>
        <taxon>Viridiplantae</taxon>
        <taxon>Streptophyta</taxon>
        <taxon>Embryophyta</taxon>
        <taxon>Tracheophyta</taxon>
        <taxon>Spermatophyta</taxon>
        <taxon>Magnoliopsida</taxon>
        <taxon>Liliopsida</taxon>
        <taxon>Poales</taxon>
        <taxon>Poaceae</taxon>
        <taxon>PACMAD clade</taxon>
        <taxon>Arundinoideae</taxon>
        <taxon>Arundineae</taxon>
        <taxon>Arundo</taxon>
    </lineage>
</organism>
<reference evidence="1" key="1">
    <citation type="submission" date="2014-09" db="EMBL/GenBank/DDBJ databases">
        <authorList>
            <person name="Magalhaes I.L.F."/>
            <person name="Oliveira U."/>
            <person name="Santos F.R."/>
            <person name="Vidigal T.H.D.A."/>
            <person name="Brescovit A.D."/>
            <person name="Santos A.J."/>
        </authorList>
    </citation>
    <scope>NUCLEOTIDE SEQUENCE</scope>
    <source>
        <tissue evidence="1">Shoot tissue taken approximately 20 cm above the soil surface</tissue>
    </source>
</reference>
<reference evidence="1" key="2">
    <citation type="journal article" date="2015" name="Data Brief">
        <title>Shoot transcriptome of the giant reed, Arundo donax.</title>
        <authorList>
            <person name="Barrero R.A."/>
            <person name="Guerrero F.D."/>
            <person name="Moolhuijzen P."/>
            <person name="Goolsby J.A."/>
            <person name="Tidwell J."/>
            <person name="Bellgard S.E."/>
            <person name="Bellgard M.I."/>
        </authorList>
    </citation>
    <scope>NUCLEOTIDE SEQUENCE</scope>
    <source>
        <tissue evidence="1">Shoot tissue taken approximately 20 cm above the soil surface</tissue>
    </source>
</reference>
<evidence type="ECO:0000313" key="1">
    <source>
        <dbReference type="EMBL" id="JAD32039.1"/>
    </source>
</evidence>
<proteinExistence type="predicted"/>
<sequence>MFLSQCSILSSTVNVLPNSLLPLVMKTYCLGLLLPPVMFLTTILSSKHNFILITNFYYTIFTKPNIIQYYKSTIEVKSRLKYL</sequence>
<protein>
    <submittedName>
        <fullName evidence="1">Uncharacterized protein</fullName>
    </submittedName>
</protein>
<name>A0A0A8YY29_ARUDO</name>